<dbReference type="Proteomes" id="UP000324907">
    <property type="component" value="Unassembled WGS sequence"/>
</dbReference>
<comment type="similarity">
    <text evidence="1">Belongs to the helicase family.</text>
</comment>
<dbReference type="CDD" id="cd18037">
    <property type="entry name" value="DEXSc_Pif1_like"/>
    <property type="match status" value="1"/>
</dbReference>
<proteinExistence type="inferred from homology"/>
<evidence type="ECO:0000259" key="2">
    <source>
        <dbReference type="Pfam" id="PF05970"/>
    </source>
</evidence>
<dbReference type="GO" id="GO:0000723">
    <property type="term" value="P:telomere maintenance"/>
    <property type="evidence" value="ECO:0007669"/>
    <property type="project" value="InterPro"/>
</dbReference>
<name>A0A5A8DHI3_CAFRO</name>
<keyword evidence="1" id="KW-0067">ATP-binding</keyword>
<keyword evidence="1" id="KW-0227">DNA damage</keyword>
<dbReference type="InterPro" id="IPR027417">
    <property type="entry name" value="P-loop_NTPase"/>
</dbReference>
<comment type="caution">
    <text evidence="4">The sequence shown here is derived from an EMBL/GenBank/DDBJ whole genome shotgun (WGS) entry which is preliminary data.</text>
</comment>
<gene>
    <name evidence="4" type="ORF">FNF28_03597</name>
</gene>
<comment type="catalytic activity">
    <reaction evidence="1">
        <text>ATP + H2O = ADP + phosphate + H(+)</text>
        <dbReference type="Rhea" id="RHEA:13065"/>
        <dbReference type="ChEBI" id="CHEBI:15377"/>
        <dbReference type="ChEBI" id="CHEBI:15378"/>
        <dbReference type="ChEBI" id="CHEBI:30616"/>
        <dbReference type="ChEBI" id="CHEBI:43474"/>
        <dbReference type="ChEBI" id="CHEBI:456216"/>
        <dbReference type="EC" id="5.6.2.3"/>
    </reaction>
</comment>
<comment type="cofactor">
    <cofactor evidence="1">
        <name>Mg(2+)</name>
        <dbReference type="ChEBI" id="CHEBI:18420"/>
    </cofactor>
</comment>
<dbReference type="InterPro" id="IPR049163">
    <property type="entry name" value="Pif1-like_2B_dom"/>
</dbReference>
<feature type="domain" description="DNA helicase Pif1-like DEAD-box helicase" evidence="2">
    <location>
        <begin position="30"/>
        <end position="209"/>
    </location>
</feature>
<dbReference type="GO" id="GO:0016887">
    <property type="term" value="F:ATP hydrolysis activity"/>
    <property type="evidence" value="ECO:0007669"/>
    <property type="project" value="RHEA"/>
</dbReference>
<dbReference type="Gene3D" id="3.40.50.300">
    <property type="entry name" value="P-loop containing nucleotide triphosphate hydrolases"/>
    <property type="match status" value="1"/>
</dbReference>
<dbReference type="InterPro" id="IPR051055">
    <property type="entry name" value="PIF1_helicase"/>
</dbReference>
<evidence type="ECO:0000313" key="5">
    <source>
        <dbReference type="Proteomes" id="UP000324907"/>
    </source>
</evidence>
<keyword evidence="1" id="KW-0233">DNA recombination</keyword>
<dbReference type="PANTHER" id="PTHR47642">
    <property type="entry name" value="ATP-DEPENDENT DNA HELICASE"/>
    <property type="match status" value="1"/>
</dbReference>
<accession>A0A5A8DHI3</accession>
<dbReference type="EC" id="5.6.2.3" evidence="1"/>
<sequence length="557" mass="57434">MSRSEAETAARAAASSAALEARDGQAAKGLSAEQRAVLQLARAGASMLLTGAAGTGKSLTVTRLVQAVRRDARRVVVTASTGIAACAVGGVTLHAFSGVGSAQRPEREIVQSALRNPRTVRRWRAADCLVIEEVSMVDADLLSKVDAVARACRGRDAPMGGVQTVLVGDFHQLPPVSRGGPAFAFESPVWPRLVQHTVVLREVFRQRDSAFVRALNAVRAGAVGAAERALLARCAVPADGKAAAPAGAVVLCPRNDEADAINASRLAGLPGRATSLLASFTESKEGSAGERDSLRRQLERGCLAPAQLQLKVGASVVLLTNLDPARGLVNGTRGVVTGWAEGAAAGPSPRVRFFTGSDIPDLAEALARGSALAARARAAELSGAGSSGGGRGAAKKAAVEAVAEAADRAADAALGDAVEAACSGVQSLLVDLGRERFLVSDGAAAWVARVQFPLRLAWALSIHKSQGMTLDRLWVRCGNIWEAGQAYVALSRARSPEGLTLEGFDPARHVHVHPRVASFYAALGRAPERTPAHWGAQAAANPALALDAAIGDLLGGD</sequence>
<dbReference type="GO" id="GO:0005524">
    <property type="term" value="F:ATP binding"/>
    <property type="evidence" value="ECO:0007669"/>
    <property type="project" value="UniProtKB-KW"/>
</dbReference>
<keyword evidence="1" id="KW-0347">Helicase</keyword>
<dbReference type="Pfam" id="PF21530">
    <property type="entry name" value="Pif1_2B_dom"/>
    <property type="match status" value="1"/>
</dbReference>
<feature type="domain" description="DNA helicase Pif1-like 2B" evidence="3">
    <location>
        <begin position="298"/>
        <end position="338"/>
    </location>
</feature>
<dbReference type="GO" id="GO:0043139">
    <property type="term" value="F:5'-3' DNA helicase activity"/>
    <property type="evidence" value="ECO:0007669"/>
    <property type="project" value="UniProtKB-EC"/>
</dbReference>
<dbReference type="AlphaFoldDB" id="A0A5A8DHI3"/>
<evidence type="ECO:0000256" key="1">
    <source>
        <dbReference type="RuleBase" id="RU363044"/>
    </source>
</evidence>
<keyword evidence="1" id="KW-0234">DNA repair</keyword>
<dbReference type="GO" id="GO:0006310">
    <property type="term" value="P:DNA recombination"/>
    <property type="evidence" value="ECO:0007669"/>
    <property type="project" value="UniProtKB-KW"/>
</dbReference>
<protein>
    <recommendedName>
        <fullName evidence="1">ATP-dependent DNA helicase</fullName>
        <ecNumber evidence="1">5.6.2.3</ecNumber>
    </recommendedName>
</protein>
<dbReference type="PANTHER" id="PTHR47642:SF7">
    <property type="entry name" value="ATP-DEPENDENT DNA HELICASE PIF1"/>
    <property type="match status" value="1"/>
</dbReference>
<dbReference type="InterPro" id="IPR010285">
    <property type="entry name" value="DNA_helicase_pif1-like_DEAD"/>
</dbReference>
<dbReference type="GO" id="GO:0006281">
    <property type="term" value="P:DNA repair"/>
    <property type="evidence" value="ECO:0007669"/>
    <property type="project" value="UniProtKB-KW"/>
</dbReference>
<reference evidence="4 5" key="1">
    <citation type="submission" date="2019-07" db="EMBL/GenBank/DDBJ databases">
        <title>Genomes of Cafeteria roenbergensis.</title>
        <authorList>
            <person name="Fischer M.G."/>
            <person name="Hackl T."/>
            <person name="Roman M."/>
        </authorList>
    </citation>
    <scope>NUCLEOTIDE SEQUENCE [LARGE SCALE GENOMIC DNA]</scope>
    <source>
        <strain evidence="4 5">RCC970-E3</strain>
    </source>
</reference>
<keyword evidence="1" id="KW-0547">Nucleotide-binding</keyword>
<dbReference type="CDD" id="cd18809">
    <property type="entry name" value="SF1_C_RecD"/>
    <property type="match status" value="1"/>
</dbReference>
<dbReference type="EMBL" id="VLTL01000050">
    <property type="protein sequence ID" value="KAA0164973.1"/>
    <property type="molecule type" value="Genomic_DNA"/>
</dbReference>
<evidence type="ECO:0000313" key="4">
    <source>
        <dbReference type="EMBL" id="KAA0164973.1"/>
    </source>
</evidence>
<organism evidence="4 5">
    <name type="scientific">Cafeteria roenbergensis</name>
    <name type="common">Marine flagellate</name>
    <dbReference type="NCBI Taxonomy" id="33653"/>
    <lineage>
        <taxon>Eukaryota</taxon>
        <taxon>Sar</taxon>
        <taxon>Stramenopiles</taxon>
        <taxon>Bigyra</taxon>
        <taxon>Opalozoa</taxon>
        <taxon>Bicosoecida</taxon>
        <taxon>Cafeteriaceae</taxon>
        <taxon>Cafeteria</taxon>
    </lineage>
</organism>
<evidence type="ECO:0000259" key="3">
    <source>
        <dbReference type="Pfam" id="PF21530"/>
    </source>
</evidence>
<dbReference type="SUPFAM" id="SSF52540">
    <property type="entry name" value="P-loop containing nucleoside triphosphate hydrolases"/>
    <property type="match status" value="2"/>
</dbReference>
<dbReference type="Pfam" id="PF05970">
    <property type="entry name" value="PIF1"/>
    <property type="match status" value="1"/>
</dbReference>
<keyword evidence="1" id="KW-0378">Hydrolase</keyword>